<evidence type="ECO:0000313" key="8">
    <source>
        <dbReference type="Proteomes" id="UP000185478"/>
    </source>
</evidence>
<comment type="cofactor">
    <cofactor evidence="1 6">
        <name>Ni(2+)</name>
        <dbReference type="ChEBI" id="CHEBI:49786"/>
    </cofactor>
</comment>
<proteinExistence type="inferred from homology"/>
<dbReference type="InterPro" id="IPR029014">
    <property type="entry name" value="NiFe-Hase_large"/>
</dbReference>
<dbReference type="Proteomes" id="UP000185478">
    <property type="component" value="Chromosome"/>
</dbReference>
<evidence type="ECO:0000256" key="1">
    <source>
        <dbReference type="ARBA" id="ARBA00001967"/>
    </source>
</evidence>
<dbReference type="EMBL" id="CP009245">
    <property type="protein sequence ID" value="APT84020.1"/>
    <property type="molecule type" value="Genomic_DNA"/>
</dbReference>
<comment type="similarity">
    <text evidence="2">Belongs to the [NiFe]/[NiFeSe] hydrogenase large subunit family.</text>
</comment>
<evidence type="ECO:0000313" key="7">
    <source>
        <dbReference type="EMBL" id="APT84020.1"/>
    </source>
</evidence>
<evidence type="ECO:0000256" key="4">
    <source>
        <dbReference type="ARBA" id="ARBA00022723"/>
    </source>
</evidence>
<organism evidence="7 8">
    <name type="scientific">Corynebacterium aquilae DSM 44791</name>
    <dbReference type="NCBI Taxonomy" id="1431546"/>
    <lineage>
        <taxon>Bacteria</taxon>
        <taxon>Bacillati</taxon>
        <taxon>Actinomycetota</taxon>
        <taxon>Actinomycetes</taxon>
        <taxon>Mycobacteriales</taxon>
        <taxon>Corynebacteriaceae</taxon>
        <taxon>Corynebacterium</taxon>
    </lineage>
</organism>
<feature type="binding site" evidence="6">
    <location>
        <position position="385"/>
    </location>
    <ligand>
        <name>Ni(2+)</name>
        <dbReference type="ChEBI" id="CHEBI:49786"/>
    </ligand>
</feature>
<comment type="cofactor">
    <cofactor evidence="6">
        <name>Fe cation</name>
        <dbReference type="ChEBI" id="CHEBI:24875"/>
    </cofactor>
</comment>
<keyword evidence="4 6" id="KW-0479">Metal-binding</keyword>
<dbReference type="PANTHER" id="PTHR43600">
    <property type="entry name" value="COENZYME F420 HYDROGENASE, SUBUNIT ALPHA"/>
    <property type="match status" value="1"/>
</dbReference>
<dbReference type="KEGG" id="caqu:CAQU_01850"/>
<feature type="binding site" evidence="6">
    <location>
        <position position="60"/>
    </location>
    <ligand>
        <name>Ni(2+)</name>
        <dbReference type="ChEBI" id="CHEBI:49786"/>
    </ligand>
</feature>
<dbReference type="AlphaFoldDB" id="A0A1L7CDS5"/>
<feature type="binding site" evidence="6">
    <location>
        <position position="63"/>
    </location>
    <ligand>
        <name>Ni(2+)</name>
        <dbReference type="ChEBI" id="CHEBI:49786"/>
    </ligand>
</feature>
<keyword evidence="3 6" id="KW-0533">Nickel</keyword>
<keyword evidence="6" id="KW-0460">Magnesium</keyword>
<accession>A0A1L7CDS5</accession>
<evidence type="ECO:0000256" key="5">
    <source>
        <dbReference type="ARBA" id="ARBA00023002"/>
    </source>
</evidence>
<feature type="binding site" evidence="6">
    <location>
        <position position="41"/>
    </location>
    <ligand>
        <name>Mg(2+)</name>
        <dbReference type="ChEBI" id="CHEBI:18420"/>
    </ligand>
</feature>
<sequence>MSETIFLDQFVDPGSAQVLLSTGADGTQEARFDLAAMPRLEPMLVGRDARDVPDLVKRLCGICPIPHHIAGVMALESAAGLRPSPLTVEVRRLLVWTSYITTFSPRFVLNHREEVLAARAIAKRAATWAGCPGHFPNVAAPGGLVNPIDRDPASLAELSAIAEEAGALQSRWQDTAQQLSADADVLGSAGDGRWAEMMLVNAEHTIDPLGDHVQVCPPDGTTQAFPVASWPDRVTESHPGAVAPRMVVHTDKGALAYKTGPQSRHTANNPRQAQAMSILAALQGIAASARAIATQLACDDQVDCSAQPLPDQQDFSGVGVGVVDSPRGLLAHVFVVDKGRLANCAIHTPTAQNEWWLSSLLTTALREHAGDMAAVEQAIRAADPCVPATDTPVGTMPISTVVSPISDARDE</sequence>
<dbReference type="SUPFAM" id="SSF56762">
    <property type="entry name" value="HydB/Nqo4-like"/>
    <property type="match status" value="1"/>
</dbReference>
<dbReference type="GO" id="GO:0016151">
    <property type="term" value="F:nickel cation binding"/>
    <property type="evidence" value="ECO:0007669"/>
    <property type="project" value="InterPro"/>
</dbReference>
<name>A0A1L7CDS5_9CORY</name>
<feature type="binding site" evidence="6">
    <location>
        <position position="63"/>
    </location>
    <ligand>
        <name>Fe cation</name>
        <dbReference type="ChEBI" id="CHEBI:24875"/>
    </ligand>
</feature>
<reference evidence="7 8" key="1">
    <citation type="submission" date="2014-08" db="EMBL/GenBank/DDBJ databases">
        <title>Complete genome sequence of Corynebacterium aquilae S-613T(T) (=DSM 44791(T)), isolated from the choana of a healthy golden eagle.</title>
        <authorList>
            <person name="Ruckert C."/>
            <person name="Albersmeier A."/>
            <person name="Winkler A."/>
            <person name="Kalinowski J."/>
        </authorList>
    </citation>
    <scope>NUCLEOTIDE SEQUENCE [LARGE SCALE GENOMIC DNA]</scope>
    <source>
        <strain evidence="7 8">S-613</strain>
    </source>
</reference>
<evidence type="ECO:0000256" key="6">
    <source>
        <dbReference type="PIRSR" id="PIRSR601501-1"/>
    </source>
</evidence>
<dbReference type="Gene3D" id="1.10.645.10">
    <property type="entry name" value="Cytochrome-c3 Hydrogenase, chain B"/>
    <property type="match status" value="1"/>
</dbReference>
<evidence type="ECO:0008006" key="9">
    <source>
        <dbReference type="Google" id="ProtNLM"/>
    </source>
</evidence>
<feature type="binding site" evidence="6">
    <location>
        <position position="346"/>
    </location>
    <ligand>
        <name>Mg(2+)</name>
        <dbReference type="ChEBI" id="CHEBI:18420"/>
    </ligand>
</feature>
<keyword evidence="6" id="KW-0408">Iron</keyword>
<dbReference type="GO" id="GO:0016491">
    <property type="term" value="F:oxidoreductase activity"/>
    <property type="evidence" value="ECO:0007669"/>
    <property type="project" value="UniProtKB-KW"/>
</dbReference>
<dbReference type="PANTHER" id="PTHR43600:SF2">
    <property type="entry name" value="F420-NON-REDUCING HYDROGENASE VHU SUBUNIT A"/>
    <property type="match status" value="1"/>
</dbReference>
<keyword evidence="5" id="KW-0560">Oxidoreductase</keyword>
<evidence type="ECO:0000256" key="3">
    <source>
        <dbReference type="ARBA" id="ARBA00022596"/>
    </source>
</evidence>
<dbReference type="RefSeq" id="WP_075724711.1">
    <property type="nucleotide sequence ID" value="NZ_CP009245.1"/>
</dbReference>
<protein>
    <recommendedName>
        <fullName evidence="9">Reducing hydrogenase subunit alpha</fullName>
    </recommendedName>
</protein>
<evidence type="ECO:0000256" key="2">
    <source>
        <dbReference type="ARBA" id="ARBA00009292"/>
    </source>
</evidence>
<dbReference type="STRING" id="1431546.CAQU_01850"/>
<gene>
    <name evidence="7" type="ORF">CAQU_01850</name>
</gene>
<keyword evidence="8" id="KW-1185">Reference proteome</keyword>
<dbReference type="InterPro" id="IPR001501">
    <property type="entry name" value="Ni-dep_hyd_lsu"/>
</dbReference>
<dbReference type="Pfam" id="PF00374">
    <property type="entry name" value="NiFeSe_Hases"/>
    <property type="match status" value="1"/>
</dbReference>